<dbReference type="InterPro" id="IPR016024">
    <property type="entry name" value="ARM-type_fold"/>
</dbReference>
<dbReference type="AlphaFoldDB" id="A0A8B7N0E6"/>
<keyword evidence="5" id="KW-0677">Repeat</keyword>
<dbReference type="GeneID" id="108665090"/>
<feature type="region of interest" description="Disordered" evidence="10">
    <location>
        <begin position="922"/>
        <end position="952"/>
    </location>
</feature>
<dbReference type="Pfam" id="PF04871">
    <property type="entry name" value="Uso1_p115_C"/>
    <property type="match status" value="1"/>
</dbReference>
<dbReference type="GO" id="GO:0045056">
    <property type="term" value="P:transcytosis"/>
    <property type="evidence" value="ECO:0007669"/>
    <property type="project" value="TreeGrafter"/>
</dbReference>
<dbReference type="GO" id="GO:0048211">
    <property type="term" value="P:Golgi vesicle docking"/>
    <property type="evidence" value="ECO:0007669"/>
    <property type="project" value="TreeGrafter"/>
</dbReference>
<evidence type="ECO:0000256" key="8">
    <source>
        <dbReference type="ARBA" id="ARBA00023136"/>
    </source>
</evidence>
<dbReference type="InterPro" id="IPR006953">
    <property type="entry name" value="Vesicle_Uso1_P115_head"/>
</dbReference>
<reference evidence="14" key="1">
    <citation type="submission" date="2025-08" db="UniProtKB">
        <authorList>
            <consortium name="RefSeq"/>
        </authorList>
    </citation>
    <scope>IDENTIFICATION</scope>
    <source>
        <tissue evidence="14">Whole organism</tissue>
    </source>
</reference>
<evidence type="ECO:0000256" key="4">
    <source>
        <dbReference type="ARBA" id="ARBA00022490"/>
    </source>
</evidence>
<dbReference type="InterPro" id="IPR041209">
    <property type="entry name" value="P115_Arm_rpt"/>
</dbReference>
<accession>A0A8B7N0E6</accession>
<dbReference type="RefSeq" id="XP_018007301.1">
    <property type="nucleotide sequence ID" value="XM_018151812.1"/>
</dbReference>
<dbReference type="KEGG" id="hazt:108665090"/>
<comment type="subcellular location">
    <subcellularLocation>
        <location evidence="2">Cytoplasm</location>
    </subcellularLocation>
    <subcellularLocation>
        <location evidence="1">Endomembrane system</location>
        <topology evidence="1">Peripheral membrane protein</topology>
    </subcellularLocation>
    <subcellularLocation>
        <location evidence="3">Golgi apparatus</location>
    </subcellularLocation>
</comment>
<evidence type="ECO:0000256" key="3">
    <source>
        <dbReference type="ARBA" id="ARBA00004555"/>
    </source>
</evidence>
<feature type="region of interest" description="Disordered" evidence="10">
    <location>
        <begin position="702"/>
        <end position="721"/>
    </location>
</feature>
<dbReference type="Proteomes" id="UP000694843">
    <property type="component" value="Unplaced"/>
</dbReference>
<dbReference type="InterPro" id="IPR011989">
    <property type="entry name" value="ARM-like"/>
</dbReference>
<evidence type="ECO:0000256" key="6">
    <source>
        <dbReference type="ARBA" id="ARBA00023034"/>
    </source>
</evidence>
<gene>
    <name evidence="14" type="primary">LOC108665090</name>
</gene>
<dbReference type="InterPro" id="IPR006955">
    <property type="entry name" value="Uso1_p115_C"/>
</dbReference>
<keyword evidence="7 9" id="KW-0175">Coiled coil</keyword>
<dbReference type="GO" id="GO:0048280">
    <property type="term" value="P:vesicle fusion with Golgi apparatus"/>
    <property type="evidence" value="ECO:0007669"/>
    <property type="project" value="InterPro"/>
</dbReference>
<feature type="domain" description="Uso1/p115-like vesicle tethering protein C-terminal" evidence="12">
    <location>
        <begin position="834"/>
        <end position="948"/>
    </location>
</feature>
<name>A0A8B7N0E6_HYAAZ</name>
<evidence type="ECO:0000256" key="10">
    <source>
        <dbReference type="SAM" id="MobiDB-lite"/>
    </source>
</evidence>
<evidence type="ECO:0000259" key="12">
    <source>
        <dbReference type="Pfam" id="PF04871"/>
    </source>
</evidence>
<dbReference type="GO" id="GO:0000139">
    <property type="term" value="C:Golgi membrane"/>
    <property type="evidence" value="ECO:0007669"/>
    <property type="project" value="InterPro"/>
</dbReference>
<keyword evidence="6" id="KW-0333">Golgi apparatus</keyword>
<proteinExistence type="predicted"/>
<keyword evidence="8" id="KW-0472">Membrane</keyword>
<evidence type="ECO:0000256" key="9">
    <source>
        <dbReference type="SAM" id="Coils"/>
    </source>
</evidence>
<feature type="domain" description="Vesicle tethering protein Uso1/P115-like head" evidence="11">
    <location>
        <begin position="358"/>
        <end position="642"/>
    </location>
</feature>
<dbReference type="GO" id="GO:0005795">
    <property type="term" value="C:Golgi stack"/>
    <property type="evidence" value="ECO:0007669"/>
    <property type="project" value="TreeGrafter"/>
</dbReference>
<dbReference type="SUPFAM" id="SSF48371">
    <property type="entry name" value="ARM repeat"/>
    <property type="match status" value="1"/>
</dbReference>
<keyword evidence="13" id="KW-1185">Reference proteome</keyword>
<dbReference type="Pfam" id="PF04869">
    <property type="entry name" value="Uso1_p115_head"/>
    <property type="match status" value="1"/>
</dbReference>
<sequence length="952" mass="104963">MEMIRSMTQTVLGNVQADQTPTGAETVERVVERVVSSSLLEDRRDGCRALRALARKYRLLVGAHAMDALLHALSNDRSDHELVNYALETLISITSPEPFEEEIEESGSAEACRGLGQQFTEIVTKKTENIALFLELLDEFDFKVRFPTIKLLSNLLENRARGVQDGVLQVPRGVSKLMDLLSDNREVIRNHMLLVLTNLTRGNPTLQKIVVFENVYDIIFEIIREEGYSEGSVVVEDCLELLVTLLKSSPPNQTLLREGNHVAQLTSFFTVLLDEAEDPAKASSAWSAQKMANVHKMLELVDCLVQPEGCSSEVQACQSVLRVSGLLPSLCRMLLASGVPAITLTLVITTLSDVIRANEDNQKFFNNVMAPSNPPRPAVVVLLMSLVNEKQPVTLRSAVLYCLHCLLYKNPSLQAALVATLLPQTAKSTDISSGQLLCGGLFSNDAASTWLCAIALSHALHDNTAQKDQLLRVQLATGGGGSCVSLLQQCCSLLLSSPAFLAKVGLLQLLALWLVQCPRAVTQFLNVAQVMPYLTAQISSSETEDPESQALQGLSAFVLGVCALYNEGAPGTLTREKLASMVTDRIGRHVFRNKLEALARTEHFLLGGKSPKISAKKKSDLCFDFSFVVAFRSLEGSILRAVNIGEADTAELLTQKVKELQAQLSAAIEQVASLTADKQSLSATVQQLTQQQHALQMQYQQQLQLHQQNSSSNGGGDGSDGAMVMLQQQVSELTYARDYYYYQMIERDKQIQQHLEKAGEIAAKSVEQEQQTAESGDSKPASADPELETLRCQLRDLQLVLHKKDEALYQLQKGNVHNGSAEGDSHQLEDLKQKLEKSEKLVLQLQETNSALENQLQQLRLQTQDEDRNKTLGSDDGLAAQLEAERKKRLKIQEELSSLQAEQEDLLLLLTEQDGRLQRYKSHLTMRGVTPPPGEELGDDGEEDEDDDVSLQ</sequence>
<dbReference type="OMA" id="WLWEDPK"/>
<dbReference type="CTD" id="31698"/>
<keyword evidence="4" id="KW-0963">Cytoplasm</keyword>
<dbReference type="GO" id="GO:0006888">
    <property type="term" value="P:endoplasmic reticulum to Golgi vesicle-mediated transport"/>
    <property type="evidence" value="ECO:0007669"/>
    <property type="project" value="TreeGrafter"/>
</dbReference>
<evidence type="ECO:0000259" key="11">
    <source>
        <dbReference type="Pfam" id="PF04869"/>
    </source>
</evidence>
<dbReference type="InterPro" id="IPR024095">
    <property type="entry name" value="Vesicle_P115"/>
</dbReference>
<dbReference type="GO" id="GO:0012507">
    <property type="term" value="C:ER to Golgi transport vesicle membrane"/>
    <property type="evidence" value="ECO:0007669"/>
    <property type="project" value="TreeGrafter"/>
</dbReference>
<feature type="region of interest" description="Disordered" evidence="10">
    <location>
        <begin position="765"/>
        <end position="785"/>
    </location>
</feature>
<feature type="coiled-coil region" evidence="9">
    <location>
        <begin position="821"/>
        <end position="902"/>
    </location>
</feature>
<dbReference type="GO" id="GO:0005783">
    <property type="term" value="C:endoplasmic reticulum"/>
    <property type="evidence" value="ECO:0007669"/>
    <property type="project" value="TreeGrafter"/>
</dbReference>
<organism evidence="13 14">
    <name type="scientific">Hyalella azteca</name>
    <name type="common">Amphipod</name>
    <dbReference type="NCBI Taxonomy" id="294128"/>
    <lineage>
        <taxon>Eukaryota</taxon>
        <taxon>Metazoa</taxon>
        <taxon>Ecdysozoa</taxon>
        <taxon>Arthropoda</taxon>
        <taxon>Crustacea</taxon>
        <taxon>Multicrustacea</taxon>
        <taxon>Malacostraca</taxon>
        <taxon>Eumalacostraca</taxon>
        <taxon>Peracarida</taxon>
        <taxon>Amphipoda</taxon>
        <taxon>Senticaudata</taxon>
        <taxon>Talitrida</taxon>
        <taxon>Talitroidea</taxon>
        <taxon>Hyalellidae</taxon>
        <taxon>Hyalella</taxon>
    </lineage>
</organism>
<feature type="compositionally biased region" description="Low complexity" evidence="10">
    <location>
        <begin position="702"/>
        <end position="712"/>
    </location>
</feature>
<dbReference type="PANTHER" id="PTHR10013">
    <property type="entry name" value="GENERAL VESICULAR TRANSPORT FACTOR P115"/>
    <property type="match status" value="1"/>
</dbReference>
<feature type="compositionally biased region" description="Acidic residues" evidence="10">
    <location>
        <begin position="936"/>
        <end position="952"/>
    </location>
</feature>
<dbReference type="Gene3D" id="1.25.10.10">
    <property type="entry name" value="Leucine-rich Repeat Variant"/>
    <property type="match status" value="1"/>
</dbReference>
<evidence type="ECO:0000256" key="1">
    <source>
        <dbReference type="ARBA" id="ARBA00004184"/>
    </source>
</evidence>
<dbReference type="PANTHER" id="PTHR10013:SF0">
    <property type="entry name" value="GENERAL VESICULAR TRANSPORT FACTOR P115"/>
    <property type="match status" value="1"/>
</dbReference>
<evidence type="ECO:0000313" key="14">
    <source>
        <dbReference type="RefSeq" id="XP_018007301.1"/>
    </source>
</evidence>
<dbReference type="GO" id="GO:0006886">
    <property type="term" value="P:intracellular protein transport"/>
    <property type="evidence" value="ECO:0007669"/>
    <property type="project" value="InterPro"/>
</dbReference>
<dbReference type="OrthoDB" id="198977at2759"/>
<dbReference type="Pfam" id="PF18770">
    <property type="entry name" value="Arm_vescicular"/>
    <property type="match status" value="1"/>
</dbReference>
<evidence type="ECO:0000256" key="5">
    <source>
        <dbReference type="ARBA" id="ARBA00022737"/>
    </source>
</evidence>
<feature type="coiled-coil region" evidence="9">
    <location>
        <begin position="650"/>
        <end position="698"/>
    </location>
</feature>
<evidence type="ECO:0000313" key="13">
    <source>
        <dbReference type="Proteomes" id="UP000694843"/>
    </source>
</evidence>
<protein>
    <submittedName>
        <fullName evidence="14">General vesicular transport factor p115</fullName>
    </submittedName>
</protein>
<evidence type="ECO:0000256" key="2">
    <source>
        <dbReference type="ARBA" id="ARBA00004496"/>
    </source>
</evidence>
<evidence type="ECO:0000256" key="7">
    <source>
        <dbReference type="ARBA" id="ARBA00023054"/>
    </source>
</evidence>